<gene>
    <name evidence="5" type="primary">LOC110202118</name>
</gene>
<dbReference type="Proteomes" id="UP000515140">
    <property type="component" value="Unplaced"/>
</dbReference>
<keyword evidence="4" id="KW-1185">Reference proteome</keyword>
<reference evidence="5" key="1">
    <citation type="submission" date="2025-08" db="UniProtKB">
        <authorList>
            <consortium name="RefSeq"/>
        </authorList>
    </citation>
    <scope>IDENTIFICATION</scope>
    <source>
        <tissue evidence="5">Spleen</tissue>
    </source>
</reference>
<dbReference type="PROSITE" id="PS50041">
    <property type="entry name" value="C_TYPE_LECTIN_2"/>
    <property type="match status" value="1"/>
</dbReference>
<dbReference type="InterPro" id="IPR050111">
    <property type="entry name" value="C-type_lectin/snaclec_domain"/>
</dbReference>
<dbReference type="SMART" id="SM00034">
    <property type="entry name" value="CLECT"/>
    <property type="match status" value="1"/>
</dbReference>
<dbReference type="CDD" id="cd03590">
    <property type="entry name" value="CLECT_DC-SIGN_like"/>
    <property type="match status" value="1"/>
</dbReference>
<evidence type="ECO:0000259" key="3">
    <source>
        <dbReference type="PROSITE" id="PS50041"/>
    </source>
</evidence>
<evidence type="ECO:0000313" key="4">
    <source>
        <dbReference type="Proteomes" id="UP000515140"/>
    </source>
</evidence>
<dbReference type="InterPro" id="IPR016186">
    <property type="entry name" value="C-type_lectin-like/link_sf"/>
</dbReference>
<dbReference type="GeneID" id="110202118"/>
<dbReference type="InParanoid" id="A0A6P5JKF6"/>
<keyword evidence="2" id="KW-0812">Transmembrane</keyword>
<dbReference type="Pfam" id="PF00059">
    <property type="entry name" value="Lectin_C"/>
    <property type="match status" value="1"/>
</dbReference>
<evidence type="ECO:0000313" key="5">
    <source>
        <dbReference type="RefSeq" id="XP_020833803.1"/>
    </source>
</evidence>
<dbReference type="AlphaFoldDB" id="A0A6P5JKF6"/>
<dbReference type="SUPFAM" id="SSF56436">
    <property type="entry name" value="C-type lectin-like"/>
    <property type="match status" value="1"/>
</dbReference>
<dbReference type="GO" id="GO:0030246">
    <property type="term" value="F:carbohydrate binding"/>
    <property type="evidence" value="ECO:0007669"/>
    <property type="project" value="UniProtKB-KW"/>
</dbReference>
<feature type="transmembrane region" description="Helical" evidence="2">
    <location>
        <begin position="51"/>
        <end position="73"/>
    </location>
</feature>
<dbReference type="InterPro" id="IPR033989">
    <property type="entry name" value="CD209-like_CTLD"/>
</dbReference>
<dbReference type="Gene3D" id="3.10.100.10">
    <property type="entry name" value="Mannose-Binding Protein A, subunit A"/>
    <property type="match status" value="1"/>
</dbReference>
<feature type="domain" description="C-type lectin" evidence="3">
    <location>
        <begin position="256"/>
        <end position="367"/>
    </location>
</feature>
<keyword evidence="2" id="KW-1133">Transmembrane helix</keyword>
<keyword evidence="1" id="KW-0430">Lectin</keyword>
<dbReference type="InterPro" id="IPR016187">
    <property type="entry name" value="CTDL_fold"/>
</dbReference>
<dbReference type="InterPro" id="IPR001304">
    <property type="entry name" value="C-type_lectin-like"/>
</dbReference>
<dbReference type="RefSeq" id="XP_020833803.1">
    <property type="nucleotide sequence ID" value="XM_020978144.1"/>
</dbReference>
<organism evidence="4 5">
    <name type="scientific">Phascolarctos cinereus</name>
    <name type="common">Koala</name>
    <dbReference type="NCBI Taxonomy" id="38626"/>
    <lineage>
        <taxon>Eukaryota</taxon>
        <taxon>Metazoa</taxon>
        <taxon>Chordata</taxon>
        <taxon>Craniata</taxon>
        <taxon>Vertebrata</taxon>
        <taxon>Euteleostomi</taxon>
        <taxon>Mammalia</taxon>
        <taxon>Metatheria</taxon>
        <taxon>Diprotodontia</taxon>
        <taxon>Phascolarctidae</taxon>
        <taxon>Phascolarctos</taxon>
    </lineage>
</organism>
<evidence type="ECO:0000256" key="1">
    <source>
        <dbReference type="ARBA" id="ARBA00022734"/>
    </source>
</evidence>
<sequence length="376" mass="42988">MCDTENPKFPELAGLDEDVLMPSGWSHFNLGSQRSQSLRSFPAPWLSRLGFLMRMIFFALSFILTITILSQVFQNQSQRNLEHEAIQKKLNQLSAQLKDGGVFQNQSQHNLEHEAIQKKLNQLSAQLKDDVVFQNQSHHNLEHEAILKKLNQLSAQLKDGGVFQNQSQHNLEHEAILKKLNQLSAQLKDGGVFQNQSQHNLEHEAIQKKLNQLSAQLKDDVDLRTKEQVQASQLIQQLNKTLSTLCSPCPCDWKLYKDSCYHFSVYRKPWEAARGACEADDSNLVIISSSEEQKYLNQRADSNHRWWVGLSDKKKEGLWHWVDGTTLKQAFWNAGEPNNAGDEDCCELTSQGWNDAPCSKENFWICEKKASSCIKL</sequence>
<protein>
    <submittedName>
        <fullName evidence="5">CD209 antigen-like protein B isoform X1</fullName>
    </submittedName>
</protein>
<accession>A0A6P5JKF6</accession>
<name>A0A6P5JKF6_PHACI</name>
<proteinExistence type="predicted"/>
<keyword evidence="2" id="KW-0472">Membrane</keyword>
<evidence type="ECO:0000256" key="2">
    <source>
        <dbReference type="SAM" id="Phobius"/>
    </source>
</evidence>
<dbReference type="PANTHER" id="PTHR22803">
    <property type="entry name" value="MANNOSE, PHOSPHOLIPASE, LECTIN RECEPTOR RELATED"/>
    <property type="match status" value="1"/>
</dbReference>
<dbReference type="KEGG" id="pcw:110202118"/>